<sequence length="71" mass="8105">MRTIFRLFNNKYVLSSTLNGKELSNFWVTVRELLKGGILILEMGPNLNVNWGLGSMTLSNLDVKNTFNENK</sequence>
<dbReference type="EMBL" id="JACLHY010000039">
    <property type="protein sequence ID" value="MBC8770533.1"/>
    <property type="molecule type" value="Genomic_DNA"/>
</dbReference>
<gene>
    <name evidence="1" type="ORF">H4O18_21245</name>
</gene>
<keyword evidence="2" id="KW-1185">Reference proteome</keyword>
<evidence type="ECO:0000313" key="2">
    <source>
        <dbReference type="Proteomes" id="UP000618952"/>
    </source>
</evidence>
<name>A0ABR7QTL0_9FLAO</name>
<dbReference type="Gene3D" id="3.30.2080.10">
    <property type="entry name" value="GH92 mannosidase domain"/>
    <property type="match status" value="1"/>
</dbReference>
<accession>A0ABR7QTL0</accession>
<comment type="caution">
    <text evidence="1">The sequence shown here is derived from an EMBL/GenBank/DDBJ whole genome shotgun (WGS) entry which is preliminary data.</text>
</comment>
<protein>
    <submittedName>
        <fullName evidence="1">Uncharacterized protein</fullName>
    </submittedName>
</protein>
<proteinExistence type="predicted"/>
<dbReference type="RefSeq" id="WP_187588436.1">
    <property type="nucleotide sequence ID" value="NZ_JACLHY010000039.1"/>
</dbReference>
<dbReference type="Proteomes" id="UP000618952">
    <property type="component" value="Unassembled WGS sequence"/>
</dbReference>
<organism evidence="1 2">
    <name type="scientific">Arenibacter arenosicollis</name>
    <dbReference type="NCBI Taxonomy" id="2762274"/>
    <lineage>
        <taxon>Bacteria</taxon>
        <taxon>Pseudomonadati</taxon>
        <taxon>Bacteroidota</taxon>
        <taxon>Flavobacteriia</taxon>
        <taxon>Flavobacteriales</taxon>
        <taxon>Flavobacteriaceae</taxon>
        <taxon>Arenibacter</taxon>
    </lineage>
</organism>
<reference evidence="1 2" key="1">
    <citation type="submission" date="2020-08" db="EMBL/GenBank/DDBJ databases">
        <title>Arenibacter gaetbuli sp. nov., isolated from a sand dune.</title>
        <authorList>
            <person name="Park S."/>
            <person name="Yoon J.-H."/>
        </authorList>
    </citation>
    <scope>NUCLEOTIDE SEQUENCE [LARGE SCALE GENOMIC DNA]</scope>
    <source>
        <strain evidence="1 2">BSSL-BM3</strain>
    </source>
</reference>
<evidence type="ECO:0000313" key="1">
    <source>
        <dbReference type="EMBL" id="MBC8770533.1"/>
    </source>
</evidence>